<dbReference type="SMART" id="SM00408">
    <property type="entry name" value="IGc2"/>
    <property type="match status" value="2"/>
</dbReference>
<dbReference type="SMART" id="SM00409">
    <property type="entry name" value="IG"/>
    <property type="match status" value="2"/>
</dbReference>
<dbReference type="InterPro" id="IPR007110">
    <property type="entry name" value="Ig-like_dom"/>
</dbReference>
<evidence type="ECO:0000256" key="1">
    <source>
        <dbReference type="SAM" id="SignalP"/>
    </source>
</evidence>
<dbReference type="InterPro" id="IPR003599">
    <property type="entry name" value="Ig_sub"/>
</dbReference>
<dbReference type="Gene3D" id="2.60.40.10">
    <property type="entry name" value="Immunoglobulins"/>
    <property type="match status" value="2"/>
</dbReference>
<evidence type="ECO:0000313" key="4">
    <source>
        <dbReference type="Proteomes" id="UP000823561"/>
    </source>
</evidence>
<keyword evidence="1" id="KW-0732">Signal</keyword>
<dbReference type="InterPro" id="IPR013783">
    <property type="entry name" value="Ig-like_fold"/>
</dbReference>
<dbReference type="PROSITE" id="PS50835">
    <property type="entry name" value="IG_LIKE"/>
    <property type="match status" value="1"/>
</dbReference>
<dbReference type="Proteomes" id="UP000823561">
    <property type="component" value="Chromosome 20"/>
</dbReference>
<dbReference type="AlphaFoldDB" id="A0AAV6FSA3"/>
<gene>
    <name evidence="3" type="ORF">AALO_G00256460</name>
</gene>
<feature type="chain" id="PRO_5043428454" description="Ig-like domain-containing protein" evidence="1">
    <location>
        <begin position="24"/>
        <end position="215"/>
    </location>
</feature>
<evidence type="ECO:0000313" key="3">
    <source>
        <dbReference type="EMBL" id="KAG5264646.1"/>
    </source>
</evidence>
<proteinExistence type="predicted"/>
<keyword evidence="4" id="KW-1185">Reference proteome</keyword>
<dbReference type="EMBL" id="JADWDJ010000020">
    <property type="protein sequence ID" value="KAG5264646.1"/>
    <property type="molecule type" value="Genomic_DNA"/>
</dbReference>
<sequence length="215" mass="24541">MKNFETGCLYLLILLNLFTRGFAGVSHIVRRYSVPEDHFLFLCCDSDPDNPNMEWRNGAGQVIASKKGAAVSYLNQNKYHISDGYLQIKDLERADAGEYYCNGHLEAEVEVLTGQTFYISEGRTLLIPCESDKKQVWSFRKERSPRRVNIFTVFRNGTIIRMRDDPQGRFVPYHKALEIVRLELEDSGKYMCNSNVVARLTVIKGEADGGCKDLI</sequence>
<reference evidence="3" key="1">
    <citation type="submission" date="2020-10" db="EMBL/GenBank/DDBJ databases">
        <title>Chromosome-scale genome assembly of the Allis shad, Alosa alosa.</title>
        <authorList>
            <person name="Margot Z."/>
            <person name="Christophe K."/>
            <person name="Cabau C."/>
            <person name="Louis A."/>
            <person name="Berthelot C."/>
            <person name="Parey E."/>
            <person name="Roest Crollius H."/>
            <person name="Montfort J."/>
            <person name="Robinson-Rechavi M."/>
            <person name="Bucao C."/>
            <person name="Bouchez O."/>
            <person name="Gislard M."/>
            <person name="Lluch J."/>
            <person name="Milhes M."/>
            <person name="Lampietro C."/>
            <person name="Lopez Roques C."/>
            <person name="Donnadieu C."/>
            <person name="Braasch I."/>
            <person name="Desvignes T."/>
            <person name="Postlethwait J."/>
            <person name="Bobe J."/>
            <person name="Guiguen Y."/>
        </authorList>
    </citation>
    <scope>NUCLEOTIDE SEQUENCE</scope>
    <source>
        <strain evidence="3">M-15738</strain>
        <tissue evidence="3">Blood</tissue>
    </source>
</reference>
<name>A0AAV6FSA3_9TELE</name>
<organism evidence="3 4">
    <name type="scientific">Alosa alosa</name>
    <name type="common">allis shad</name>
    <dbReference type="NCBI Taxonomy" id="278164"/>
    <lineage>
        <taxon>Eukaryota</taxon>
        <taxon>Metazoa</taxon>
        <taxon>Chordata</taxon>
        <taxon>Craniata</taxon>
        <taxon>Vertebrata</taxon>
        <taxon>Euteleostomi</taxon>
        <taxon>Actinopterygii</taxon>
        <taxon>Neopterygii</taxon>
        <taxon>Teleostei</taxon>
        <taxon>Clupei</taxon>
        <taxon>Clupeiformes</taxon>
        <taxon>Clupeoidei</taxon>
        <taxon>Clupeidae</taxon>
        <taxon>Alosa</taxon>
    </lineage>
</organism>
<protein>
    <recommendedName>
        <fullName evidence="2">Ig-like domain-containing protein</fullName>
    </recommendedName>
</protein>
<dbReference type="InterPro" id="IPR036179">
    <property type="entry name" value="Ig-like_dom_sf"/>
</dbReference>
<feature type="signal peptide" evidence="1">
    <location>
        <begin position="1"/>
        <end position="23"/>
    </location>
</feature>
<feature type="domain" description="Ig-like" evidence="2">
    <location>
        <begin position="42"/>
        <end position="101"/>
    </location>
</feature>
<accession>A0AAV6FSA3</accession>
<evidence type="ECO:0000259" key="2">
    <source>
        <dbReference type="PROSITE" id="PS50835"/>
    </source>
</evidence>
<comment type="caution">
    <text evidence="3">The sequence shown here is derived from an EMBL/GenBank/DDBJ whole genome shotgun (WGS) entry which is preliminary data.</text>
</comment>
<dbReference type="SUPFAM" id="SSF48726">
    <property type="entry name" value="Immunoglobulin"/>
    <property type="match status" value="2"/>
</dbReference>
<dbReference type="InterPro" id="IPR003598">
    <property type="entry name" value="Ig_sub2"/>
</dbReference>